<reference evidence="2" key="1">
    <citation type="submission" date="2020-05" db="EMBL/GenBank/DDBJ databases">
        <authorList>
            <person name="Chiriac C."/>
            <person name="Salcher M."/>
            <person name="Ghai R."/>
            <person name="Kavagutti S V."/>
        </authorList>
    </citation>
    <scope>NUCLEOTIDE SEQUENCE</scope>
</reference>
<name>A0A6J5ZIB1_9ZZZZ</name>
<gene>
    <name evidence="2" type="ORF">UFOPK3770_00951</name>
</gene>
<organism evidence="2">
    <name type="scientific">freshwater metagenome</name>
    <dbReference type="NCBI Taxonomy" id="449393"/>
    <lineage>
        <taxon>unclassified sequences</taxon>
        <taxon>metagenomes</taxon>
        <taxon>ecological metagenomes</taxon>
    </lineage>
</organism>
<protein>
    <submittedName>
        <fullName evidence="2">Unannotated protein</fullName>
    </submittedName>
</protein>
<sequence length="114" mass="11836">MTTIAPKSLTTASVSRNDRKASGNLLPAIANTAKAKATSVEIGIPHAFALGVPELKLRKIAAETAIPPKAAEMGTAACFKEDRVPDTNSCLSSIPMTKKNTASNPSAANSFIVR</sequence>
<feature type="compositionally biased region" description="Polar residues" evidence="1">
    <location>
        <begin position="1"/>
        <end position="15"/>
    </location>
</feature>
<accession>A0A6J5ZIB1</accession>
<dbReference type="EMBL" id="CAESAJ010000108">
    <property type="protein sequence ID" value="CAB4340952.1"/>
    <property type="molecule type" value="Genomic_DNA"/>
</dbReference>
<dbReference type="AlphaFoldDB" id="A0A6J5ZIB1"/>
<evidence type="ECO:0000313" key="2">
    <source>
        <dbReference type="EMBL" id="CAB4340952.1"/>
    </source>
</evidence>
<feature type="region of interest" description="Disordered" evidence="1">
    <location>
        <begin position="1"/>
        <end position="21"/>
    </location>
</feature>
<evidence type="ECO:0000256" key="1">
    <source>
        <dbReference type="SAM" id="MobiDB-lite"/>
    </source>
</evidence>
<proteinExistence type="predicted"/>